<dbReference type="InterPro" id="IPR009072">
    <property type="entry name" value="Histone-fold"/>
</dbReference>
<dbReference type="Gene3D" id="1.25.40.770">
    <property type="entry name" value="TAF6, C-terminal HEAT repeat domain"/>
    <property type="match status" value="1"/>
</dbReference>
<dbReference type="GO" id="GO:0000124">
    <property type="term" value="C:SAGA complex"/>
    <property type="evidence" value="ECO:0007669"/>
    <property type="project" value="InterPro"/>
</dbReference>
<proteinExistence type="inferred from homology"/>
<dbReference type="GO" id="GO:0046982">
    <property type="term" value="F:protein heterodimerization activity"/>
    <property type="evidence" value="ECO:0007669"/>
    <property type="project" value="InterPro"/>
</dbReference>
<dbReference type="CDD" id="cd22932">
    <property type="entry name" value="HFD_TAF6L"/>
    <property type="match status" value="1"/>
</dbReference>
<evidence type="ECO:0000313" key="7">
    <source>
        <dbReference type="EMBL" id="KAB7495629.1"/>
    </source>
</evidence>
<evidence type="ECO:0000256" key="4">
    <source>
        <dbReference type="ARBA" id="ARBA00023163"/>
    </source>
</evidence>
<name>A0A5N5SPU1_9CRUS</name>
<dbReference type="GO" id="GO:0046695">
    <property type="term" value="C:SLIK (SAGA-like) complex"/>
    <property type="evidence" value="ECO:0007669"/>
    <property type="project" value="InterPro"/>
</dbReference>
<keyword evidence="8" id="KW-1185">Reference proteome</keyword>
<dbReference type="Proteomes" id="UP000326759">
    <property type="component" value="Unassembled WGS sequence"/>
</dbReference>
<dbReference type="AlphaFoldDB" id="A0A5N5SPU1"/>
<dbReference type="OrthoDB" id="6621890at2759"/>
<dbReference type="PANTHER" id="PTHR10221">
    <property type="entry name" value="TRANSCRIPTION INITIATION FACTOR TFIID SUBUNIT 6"/>
    <property type="match status" value="1"/>
</dbReference>
<dbReference type="InterPro" id="IPR037796">
    <property type="entry name" value="TAF6"/>
</dbReference>
<organism evidence="7 8">
    <name type="scientific">Armadillidium nasatum</name>
    <dbReference type="NCBI Taxonomy" id="96803"/>
    <lineage>
        <taxon>Eukaryota</taxon>
        <taxon>Metazoa</taxon>
        <taxon>Ecdysozoa</taxon>
        <taxon>Arthropoda</taxon>
        <taxon>Crustacea</taxon>
        <taxon>Multicrustacea</taxon>
        <taxon>Malacostraca</taxon>
        <taxon>Eumalacostraca</taxon>
        <taxon>Peracarida</taxon>
        <taxon>Isopoda</taxon>
        <taxon>Oniscidea</taxon>
        <taxon>Crinocheta</taxon>
        <taxon>Armadillidiidae</taxon>
        <taxon>Armadillidium</taxon>
    </lineage>
</organism>
<evidence type="ECO:0000256" key="2">
    <source>
        <dbReference type="ARBA" id="ARBA00007688"/>
    </source>
</evidence>
<dbReference type="EMBL" id="SEYY01022333">
    <property type="protein sequence ID" value="KAB7495629.1"/>
    <property type="molecule type" value="Genomic_DNA"/>
</dbReference>
<comment type="caution">
    <text evidence="7">The sequence shown here is derived from an EMBL/GenBank/DDBJ whole genome shotgun (WGS) entry which is preliminary data.</text>
</comment>
<evidence type="ECO:0000256" key="3">
    <source>
        <dbReference type="ARBA" id="ARBA00023015"/>
    </source>
</evidence>
<reference evidence="7 8" key="1">
    <citation type="journal article" date="2019" name="PLoS Biol.">
        <title>Sex chromosomes control vertical transmission of feminizing Wolbachia symbionts in an isopod.</title>
        <authorList>
            <person name="Becking T."/>
            <person name="Chebbi M.A."/>
            <person name="Giraud I."/>
            <person name="Moumen B."/>
            <person name="Laverre T."/>
            <person name="Caubet Y."/>
            <person name="Peccoud J."/>
            <person name="Gilbert C."/>
            <person name="Cordaux R."/>
        </authorList>
    </citation>
    <scope>NUCLEOTIDE SEQUENCE [LARGE SCALE GENOMIC DNA]</scope>
    <source>
        <strain evidence="7">ANa2</strain>
        <tissue evidence="7">Whole body excluding digestive tract and cuticle</tissue>
    </source>
</reference>
<dbReference type="Pfam" id="PF02969">
    <property type="entry name" value="TAF"/>
    <property type="match status" value="1"/>
</dbReference>
<gene>
    <name evidence="7" type="primary">TAF6L</name>
    <name evidence="7" type="ORF">Anas_10535</name>
</gene>
<dbReference type="GO" id="GO:0003713">
    <property type="term" value="F:transcription coactivator activity"/>
    <property type="evidence" value="ECO:0007669"/>
    <property type="project" value="TreeGrafter"/>
</dbReference>
<dbReference type="GO" id="GO:0005669">
    <property type="term" value="C:transcription factor TFIID complex"/>
    <property type="evidence" value="ECO:0007669"/>
    <property type="project" value="InterPro"/>
</dbReference>
<dbReference type="InterPro" id="IPR011442">
    <property type="entry name" value="TAF6_C"/>
</dbReference>
<keyword evidence="4" id="KW-0804">Transcription</keyword>
<dbReference type="Gene3D" id="1.10.20.10">
    <property type="entry name" value="Histone, subunit A"/>
    <property type="match status" value="1"/>
</dbReference>
<comment type="subcellular location">
    <subcellularLocation>
        <location evidence="1">Nucleus</location>
    </subcellularLocation>
</comment>
<evidence type="ECO:0000259" key="6">
    <source>
        <dbReference type="SMART" id="SM00803"/>
    </source>
</evidence>
<evidence type="ECO:0000256" key="1">
    <source>
        <dbReference type="ARBA" id="ARBA00004123"/>
    </source>
</evidence>
<dbReference type="InterPro" id="IPR004823">
    <property type="entry name" value="TAF_TATA-bd_Histone-like_dom"/>
</dbReference>
<dbReference type="SUPFAM" id="SSF48371">
    <property type="entry name" value="ARM repeat"/>
    <property type="match status" value="1"/>
</dbReference>
<dbReference type="GO" id="GO:0016251">
    <property type="term" value="F:RNA polymerase II general transcription initiation factor activity"/>
    <property type="evidence" value="ECO:0007669"/>
    <property type="project" value="InterPro"/>
</dbReference>
<sequence>MSDDKKYAQISNESIQAWAEAVGITDLSTDVLRTLGADATYRLHQILNICNKYLSHSCRKKLTSDDFNRALSLMDASPVYGHNGSEEVEWVGVPELGVYVPHDPPVNLASTALSGDIYHQPGNTYVKGKWVHVSGHIMTESENNAEDKSLSSLPLSPHLIQYYRKLFYITTNPSVKLFATMCEDLESSPNIGLLTGPIIRSVLKGAQKANQKPLILRRLLLIIKSLLLNPHNHIGPHNYIQDIVNVLIFSVVTERKNPQDTNSIRTLASNILLKLSRKEGDSGTTWELAVSSLSEVIGSSTRPWTQHAGALTGLIPLGIHALYRALMPVIRKYYIRLSQALSNNNASTKSSGILAKDIIDANMTFGLLLVSFVNMMVSLLKSLPDKQNLYVGKFENNILPKLTEREEAVKKELSMKLNDVYTLGEEIFGSMFALQIPLPYVYLGGRTSHFDVSSHPSREGFFDETFLSEDVPPAKSKKLGSLKVKPLSTSKEKHYISVSQAFDDYKPILPIEKRKIYMCVRGCSTKNFNYLKRKKSVLPEVTPHLYRNYLVQFSKYSKKVKMISRMPHWTFIKPLFPPPRPCYCLNSLFL</sequence>
<dbReference type="GO" id="GO:0051123">
    <property type="term" value="P:RNA polymerase II preinitiation complex assembly"/>
    <property type="evidence" value="ECO:0007669"/>
    <property type="project" value="TreeGrafter"/>
</dbReference>
<dbReference type="SUPFAM" id="SSF47113">
    <property type="entry name" value="Histone-fold"/>
    <property type="match status" value="1"/>
</dbReference>
<dbReference type="PANTHER" id="PTHR10221:SF22">
    <property type="entry name" value="TAF6-LIKE RNA POLYMERASE II P300_CBP-ASSOCIATED FACTOR-ASSOCIATED FACTOR 65 KDA SUBUNIT 6L"/>
    <property type="match status" value="1"/>
</dbReference>
<dbReference type="Pfam" id="PF07571">
    <property type="entry name" value="TAF6_C"/>
    <property type="match status" value="1"/>
</dbReference>
<dbReference type="InterPro" id="IPR046344">
    <property type="entry name" value="TAF6_C_sf"/>
</dbReference>
<evidence type="ECO:0000313" key="8">
    <source>
        <dbReference type="Proteomes" id="UP000326759"/>
    </source>
</evidence>
<dbReference type="SMART" id="SM00803">
    <property type="entry name" value="TAF"/>
    <property type="match status" value="1"/>
</dbReference>
<protein>
    <submittedName>
        <fullName evidence="7">TAF6-like RNA polymerase II factor subunit 6L</fullName>
    </submittedName>
</protein>
<keyword evidence="5" id="KW-0539">Nucleus</keyword>
<accession>A0A5N5SPU1</accession>
<keyword evidence="3" id="KW-0805">Transcription regulation</keyword>
<dbReference type="InterPro" id="IPR016024">
    <property type="entry name" value="ARM-type_fold"/>
</dbReference>
<evidence type="ECO:0000256" key="5">
    <source>
        <dbReference type="ARBA" id="ARBA00023242"/>
    </source>
</evidence>
<feature type="domain" description="TATA box binding protein associated factor (TAF) histone-like fold" evidence="6">
    <location>
        <begin position="9"/>
        <end position="74"/>
    </location>
</feature>
<comment type="similarity">
    <text evidence="2">Belongs to the TAF6 family.</text>
</comment>